<dbReference type="Proteomes" id="UP001642540">
    <property type="component" value="Unassembled WGS sequence"/>
</dbReference>
<keyword evidence="1" id="KW-0472">Membrane</keyword>
<evidence type="ECO:0000313" key="3">
    <source>
        <dbReference type="Proteomes" id="UP001642540"/>
    </source>
</evidence>
<feature type="transmembrane region" description="Helical" evidence="1">
    <location>
        <begin position="191"/>
        <end position="210"/>
    </location>
</feature>
<organism evidence="2 3">
    <name type="scientific">Orchesella dallaii</name>
    <dbReference type="NCBI Taxonomy" id="48710"/>
    <lineage>
        <taxon>Eukaryota</taxon>
        <taxon>Metazoa</taxon>
        <taxon>Ecdysozoa</taxon>
        <taxon>Arthropoda</taxon>
        <taxon>Hexapoda</taxon>
        <taxon>Collembola</taxon>
        <taxon>Entomobryomorpha</taxon>
        <taxon>Entomobryoidea</taxon>
        <taxon>Orchesellidae</taxon>
        <taxon>Orchesellinae</taxon>
        <taxon>Orchesella</taxon>
    </lineage>
</organism>
<name>A0ABP1PUG4_9HEXA</name>
<keyword evidence="3" id="KW-1185">Reference proteome</keyword>
<feature type="transmembrane region" description="Helical" evidence="1">
    <location>
        <begin position="21"/>
        <end position="42"/>
    </location>
</feature>
<feature type="transmembrane region" description="Helical" evidence="1">
    <location>
        <begin position="373"/>
        <end position="393"/>
    </location>
</feature>
<gene>
    <name evidence="2" type="ORF">ODALV1_LOCUS3285</name>
</gene>
<proteinExistence type="predicted"/>
<keyword evidence="1" id="KW-1133">Transmembrane helix</keyword>
<evidence type="ECO:0000256" key="1">
    <source>
        <dbReference type="SAM" id="Phobius"/>
    </source>
</evidence>
<protein>
    <submittedName>
        <fullName evidence="2">Uncharacterized protein</fullName>
    </submittedName>
</protein>
<comment type="caution">
    <text evidence="2">The sequence shown here is derived from an EMBL/GenBank/DDBJ whole genome shotgun (WGS) entry which is preliminary data.</text>
</comment>
<reference evidence="2 3" key="1">
    <citation type="submission" date="2024-08" db="EMBL/GenBank/DDBJ databases">
        <authorList>
            <person name="Cucini C."/>
            <person name="Frati F."/>
        </authorList>
    </citation>
    <scope>NUCLEOTIDE SEQUENCE [LARGE SCALE GENOMIC DNA]</scope>
</reference>
<dbReference type="EMBL" id="CAXLJM020000009">
    <property type="protein sequence ID" value="CAL8075796.1"/>
    <property type="molecule type" value="Genomic_DNA"/>
</dbReference>
<feature type="transmembrane region" description="Helical" evidence="1">
    <location>
        <begin position="160"/>
        <end position="179"/>
    </location>
</feature>
<sequence length="395" mass="44290">MPAARFHGQIVQGKEVKIFEHTILLISVATILIPMSLAITFYHPAEPLHRIFEDLLEVKVELSMEMFVVSCCYVVCGLSSGNIVAVYLGIGFIHLAFFALWLKAILPKETSNGSGNGINITNRYRTNQLGSQPANKLIQIYRCVELQCIYLNVFFAKIRVAAHCLFFLVLLVLGTFLLVRYGDNLVEKKEYVFIAFIVCFATIPVIAMKIESSTFGDMVDDCDNFKKILMKTNERKREVWKKAISLRPVIIRSTHPFFNINHGLKCWKCKPDGKCNQAREGVPVECDNGICFTEEIRNLYEGYNIVKDCETRGELSNTKTGSCDNPIPEMTKCYCRNADNCNQFKIELVDELGNEVATKGSISSSGIVGPSSYPGFSIGFTLISILILGACSFRF</sequence>
<evidence type="ECO:0000313" key="2">
    <source>
        <dbReference type="EMBL" id="CAL8075796.1"/>
    </source>
</evidence>
<accession>A0ABP1PUG4</accession>
<feature type="transmembrane region" description="Helical" evidence="1">
    <location>
        <begin position="85"/>
        <end position="106"/>
    </location>
</feature>
<keyword evidence="1" id="KW-0812">Transmembrane</keyword>